<dbReference type="EMBL" id="LFJN01000032">
    <property type="protein sequence ID" value="KPI36295.1"/>
    <property type="molecule type" value="Genomic_DNA"/>
</dbReference>
<protein>
    <submittedName>
        <fullName evidence="1">Uncharacterized protein</fullName>
    </submittedName>
</protein>
<accession>A0A0N1H3M2</accession>
<name>A0A0N1H3M2_9EURO</name>
<dbReference type="GeneID" id="28739520"/>
<keyword evidence="2" id="KW-1185">Reference proteome</keyword>
<gene>
    <name evidence="1" type="ORF">AB675_7285</name>
</gene>
<dbReference type="AlphaFoldDB" id="A0A0N1H3M2"/>
<dbReference type="Proteomes" id="UP000038010">
    <property type="component" value="Unassembled WGS sequence"/>
</dbReference>
<reference evidence="1 2" key="1">
    <citation type="submission" date="2015-06" db="EMBL/GenBank/DDBJ databases">
        <title>Draft genome of the ant-associated black yeast Phialophora attae CBS 131958.</title>
        <authorList>
            <person name="Moreno L.F."/>
            <person name="Stielow B.J."/>
            <person name="de Hoog S."/>
            <person name="Vicente V.A."/>
            <person name="Weiss V.A."/>
            <person name="de Vries M."/>
            <person name="Cruz L.M."/>
            <person name="Souza E.M."/>
        </authorList>
    </citation>
    <scope>NUCLEOTIDE SEQUENCE [LARGE SCALE GENOMIC DNA]</scope>
    <source>
        <strain evidence="1 2">CBS 131958</strain>
    </source>
</reference>
<evidence type="ECO:0000313" key="2">
    <source>
        <dbReference type="Proteomes" id="UP000038010"/>
    </source>
</evidence>
<proteinExistence type="predicted"/>
<dbReference type="RefSeq" id="XP_017996258.1">
    <property type="nucleotide sequence ID" value="XM_018147640.1"/>
</dbReference>
<organism evidence="1 2">
    <name type="scientific">Cyphellophora attinorum</name>
    <dbReference type="NCBI Taxonomy" id="1664694"/>
    <lineage>
        <taxon>Eukaryota</taxon>
        <taxon>Fungi</taxon>
        <taxon>Dikarya</taxon>
        <taxon>Ascomycota</taxon>
        <taxon>Pezizomycotina</taxon>
        <taxon>Eurotiomycetes</taxon>
        <taxon>Chaetothyriomycetidae</taxon>
        <taxon>Chaetothyriales</taxon>
        <taxon>Cyphellophoraceae</taxon>
        <taxon>Cyphellophora</taxon>
    </lineage>
</organism>
<comment type="caution">
    <text evidence="1">The sequence shown here is derived from an EMBL/GenBank/DDBJ whole genome shotgun (WGS) entry which is preliminary data.</text>
</comment>
<sequence>MSMPISGSEAARLFDIPGEILQMIFREAFKNLRLDCKYRPSTRMVMVAYPSCLRVSKKYFAEARIPLLREATIDLHDDIIPGLSIASRSQKSPVRSSHFSPDFALIQHLRATIMPSYLDTAAWRYAMRATPRLRALTLFYEFAIQLLRGPEWSTVKLTDYGRTIIKNEMQESICRWLKIAPWNDLIQQCFERHEDLEFFIERKVIGHHHTEDKHGYRHFHISTAILSTRTWELEVMPGKDNHLSDKSVPEFTVRLDPAVAKKWVEKFGR</sequence>
<evidence type="ECO:0000313" key="1">
    <source>
        <dbReference type="EMBL" id="KPI36295.1"/>
    </source>
</evidence>
<dbReference type="VEuPathDB" id="FungiDB:AB675_7285"/>